<gene>
    <name evidence="2" type="ORF">HRR80_003371</name>
</gene>
<feature type="compositionally biased region" description="Polar residues" evidence="1">
    <location>
        <begin position="1"/>
        <end position="16"/>
    </location>
</feature>
<protein>
    <submittedName>
        <fullName evidence="2">Uncharacterized protein</fullName>
    </submittedName>
</protein>
<dbReference type="Proteomes" id="UP001161757">
    <property type="component" value="Unassembled WGS sequence"/>
</dbReference>
<feature type="compositionally biased region" description="Polar residues" evidence="1">
    <location>
        <begin position="31"/>
        <end position="45"/>
    </location>
</feature>
<evidence type="ECO:0000313" key="2">
    <source>
        <dbReference type="EMBL" id="KAJ8993348.1"/>
    </source>
</evidence>
<organism evidence="2 3">
    <name type="scientific">Exophiala dermatitidis</name>
    <name type="common">Black yeast-like fungus</name>
    <name type="synonym">Wangiella dermatitidis</name>
    <dbReference type="NCBI Taxonomy" id="5970"/>
    <lineage>
        <taxon>Eukaryota</taxon>
        <taxon>Fungi</taxon>
        <taxon>Dikarya</taxon>
        <taxon>Ascomycota</taxon>
        <taxon>Pezizomycotina</taxon>
        <taxon>Eurotiomycetes</taxon>
        <taxon>Chaetothyriomycetidae</taxon>
        <taxon>Chaetothyriales</taxon>
        <taxon>Herpotrichiellaceae</taxon>
        <taxon>Exophiala</taxon>
    </lineage>
</organism>
<comment type="caution">
    <text evidence="2">The sequence shown here is derived from an EMBL/GenBank/DDBJ whole genome shotgun (WGS) entry which is preliminary data.</text>
</comment>
<evidence type="ECO:0000313" key="3">
    <source>
        <dbReference type="Proteomes" id="UP001161757"/>
    </source>
</evidence>
<dbReference type="EMBL" id="JAJGCB010000004">
    <property type="protein sequence ID" value="KAJ8993348.1"/>
    <property type="molecule type" value="Genomic_DNA"/>
</dbReference>
<accession>A0AAN6EXZ9</accession>
<sequence>MESTSQCRFYTQQSTIDKIETAIEAEDLRSTQDMGENTHSGSFSISSSAKRENRSGSSSSYGSLDAQIYQGEEDTEEEDSPPPFQIYDDDEEGDDSGEVDEEDQEPFNPAAYEETYPIEQSGTPFDQVTWKAQWADLQEWWDSETAQPEHMRNDGGGDDKDKLNRSYGLTLSAERAIIPASHQFHRLLTPKGDLDMRRLAIANWMVLRQQDGTAAG</sequence>
<feature type="compositionally biased region" description="Basic and acidic residues" evidence="1">
    <location>
        <begin position="17"/>
        <end position="30"/>
    </location>
</feature>
<dbReference type="AlphaFoldDB" id="A0AAN6EXZ9"/>
<feature type="region of interest" description="Disordered" evidence="1">
    <location>
        <begin position="1"/>
        <end position="104"/>
    </location>
</feature>
<feature type="compositionally biased region" description="Acidic residues" evidence="1">
    <location>
        <begin position="87"/>
        <end position="104"/>
    </location>
</feature>
<reference evidence="2" key="1">
    <citation type="submission" date="2023-01" db="EMBL/GenBank/DDBJ databases">
        <title>Exophiala dermititidis isolated from Cystic Fibrosis Patient.</title>
        <authorList>
            <person name="Kurbessoian T."/>
            <person name="Crocker A."/>
            <person name="Murante D."/>
            <person name="Hogan D.A."/>
            <person name="Stajich J.E."/>
        </authorList>
    </citation>
    <scope>NUCLEOTIDE SEQUENCE</scope>
    <source>
        <strain evidence="2">Ex8</strain>
    </source>
</reference>
<proteinExistence type="predicted"/>
<name>A0AAN6EXZ9_EXODE</name>
<feature type="compositionally biased region" description="Acidic residues" evidence="1">
    <location>
        <begin position="71"/>
        <end position="80"/>
    </location>
</feature>
<evidence type="ECO:0000256" key="1">
    <source>
        <dbReference type="SAM" id="MobiDB-lite"/>
    </source>
</evidence>